<evidence type="ECO:0000256" key="2">
    <source>
        <dbReference type="ARBA" id="ARBA00023012"/>
    </source>
</evidence>
<keyword evidence="1 3" id="KW-0597">Phosphoprotein</keyword>
<evidence type="ECO:0000256" key="3">
    <source>
        <dbReference type="PROSITE-ProRule" id="PRU00169"/>
    </source>
</evidence>
<dbReference type="AlphaFoldDB" id="A0A3S3SUY1"/>
<sequence>MGKKILAIDDDIDILSIFQLVLEEDGFEVITSQIGISPEALSLMLPDLILLDINIDGFPKSGVDICTEYKMHKAVEHVPVLLVSSEHNLEMLAASCKANGFLSKPFNITELTNKVKEFVSSEIN</sequence>
<dbReference type="OrthoDB" id="710898at2"/>
<name>A0A3S3SUY1_9SPHI</name>
<evidence type="ECO:0000313" key="6">
    <source>
        <dbReference type="Proteomes" id="UP000284120"/>
    </source>
</evidence>
<dbReference type="GO" id="GO:0000160">
    <property type="term" value="P:phosphorelay signal transduction system"/>
    <property type="evidence" value="ECO:0007669"/>
    <property type="project" value="UniProtKB-KW"/>
</dbReference>
<evidence type="ECO:0000259" key="4">
    <source>
        <dbReference type="PROSITE" id="PS50110"/>
    </source>
</evidence>
<gene>
    <name evidence="5" type="ORF">DPV69_06265</name>
</gene>
<keyword evidence="2" id="KW-0902">Two-component regulatory system</keyword>
<accession>A0A3S3SUY1</accession>
<dbReference type="InterPro" id="IPR001789">
    <property type="entry name" value="Sig_transdc_resp-reg_receiver"/>
</dbReference>
<evidence type="ECO:0000313" key="5">
    <source>
        <dbReference type="EMBL" id="RWU10931.1"/>
    </source>
</evidence>
<comment type="caution">
    <text evidence="5">The sequence shown here is derived from an EMBL/GenBank/DDBJ whole genome shotgun (WGS) entry which is preliminary data.</text>
</comment>
<dbReference type="Pfam" id="PF00072">
    <property type="entry name" value="Response_reg"/>
    <property type="match status" value="1"/>
</dbReference>
<organism evidence="5 6">
    <name type="scientific">Pedobacter chitinilyticus</name>
    <dbReference type="NCBI Taxonomy" id="2233776"/>
    <lineage>
        <taxon>Bacteria</taxon>
        <taxon>Pseudomonadati</taxon>
        <taxon>Bacteroidota</taxon>
        <taxon>Sphingobacteriia</taxon>
        <taxon>Sphingobacteriales</taxon>
        <taxon>Sphingobacteriaceae</taxon>
        <taxon>Pedobacter</taxon>
    </lineage>
</organism>
<feature type="modified residue" description="4-aspartylphosphate" evidence="3">
    <location>
        <position position="52"/>
    </location>
</feature>
<reference evidence="5 6" key="1">
    <citation type="submission" date="2018-06" db="EMBL/GenBank/DDBJ databases">
        <title>Pedobacter endophyticus sp. nov., an endophytic bacterium isolated from a leaf of Triticum aestivum.</title>
        <authorList>
            <person name="Zhang L."/>
        </authorList>
    </citation>
    <scope>NUCLEOTIDE SEQUENCE [LARGE SCALE GENOMIC DNA]</scope>
    <source>
        <strain evidence="5 6">CM134L-2</strain>
    </source>
</reference>
<dbReference type="RefSeq" id="WP_113646414.1">
    <property type="nucleotide sequence ID" value="NZ_QMHN01000001.1"/>
</dbReference>
<evidence type="ECO:0000256" key="1">
    <source>
        <dbReference type="ARBA" id="ARBA00022553"/>
    </source>
</evidence>
<dbReference type="PROSITE" id="PS50110">
    <property type="entry name" value="RESPONSE_REGULATORY"/>
    <property type="match status" value="1"/>
</dbReference>
<dbReference type="PANTHER" id="PTHR44591:SF14">
    <property type="entry name" value="PROTEIN PILG"/>
    <property type="match status" value="1"/>
</dbReference>
<feature type="domain" description="Response regulatory" evidence="4">
    <location>
        <begin position="4"/>
        <end position="119"/>
    </location>
</feature>
<dbReference type="EMBL" id="SAYW01000001">
    <property type="protein sequence ID" value="RWU10931.1"/>
    <property type="molecule type" value="Genomic_DNA"/>
</dbReference>
<protein>
    <submittedName>
        <fullName evidence="5">Response regulator</fullName>
    </submittedName>
</protein>
<dbReference type="Proteomes" id="UP000284120">
    <property type="component" value="Unassembled WGS sequence"/>
</dbReference>
<dbReference type="SMART" id="SM00448">
    <property type="entry name" value="REC"/>
    <property type="match status" value="1"/>
</dbReference>
<dbReference type="InterPro" id="IPR011006">
    <property type="entry name" value="CheY-like_superfamily"/>
</dbReference>
<dbReference type="Gene3D" id="3.40.50.2300">
    <property type="match status" value="1"/>
</dbReference>
<keyword evidence="6" id="KW-1185">Reference proteome</keyword>
<dbReference type="InterPro" id="IPR050595">
    <property type="entry name" value="Bact_response_regulator"/>
</dbReference>
<proteinExistence type="predicted"/>
<dbReference type="PANTHER" id="PTHR44591">
    <property type="entry name" value="STRESS RESPONSE REGULATOR PROTEIN 1"/>
    <property type="match status" value="1"/>
</dbReference>
<dbReference type="SUPFAM" id="SSF52172">
    <property type="entry name" value="CheY-like"/>
    <property type="match status" value="1"/>
</dbReference>